<dbReference type="Proteomes" id="UP000438429">
    <property type="component" value="Unassembled WGS sequence"/>
</dbReference>
<dbReference type="AlphaFoldDB" id="A0A6A4RM54"/>
<proteinExistence type="predicted"/>
<name>A0A6A4RM54_SCOMX</name>
<organism evidence="1 2">
    <name type="scientific">Scophthalmus maximus</name>
    <name type="common">Turbot</name>
    <name type="synonym">Psetta maxima</name>
    <dbReference type="NCBI Taxonomy" id="52904"/>
    <lineage>
        <taxon>Eukaryota</taxon>
        <taxon>Metazoa</taxon>
        <taxon>Chordata</taxon>
        <taxon>Craniata</taxon>
        <taxon>Vertebrata</taxon>
        <taxon>Euteleostomi</taxon>
        <taxon>Actinopterygii</taxon>
        <taxon>Neopterygii</taxon>
        <taxon>Teleostei</taxon>
        <taxon>Neoteleostei</taxon>
        <taxon>Acanthomorphata</taxon>
        <taxon>Carangaria</taxon>
        <taxon>Pleuronectiformes</taxon>
        <taxon>Pleuronectoidei</taxon>
        <taxon>Scophthalmidae</taxon>
        <taxon>Scophthalmus</taxon>
    </lineage>
</organism>
<accession>A0A6A4RM54</accession>
<gene>
    <name evidence="1" type="ORF">F2P81_024914</name>
</gene>
<evidence type="ECO:0000313" key="2">
    <source>
        <dbReference type="Proteomes" id="UP000438429"/>
    </source>
</evidence>
<dbReference type="EMBL" id="VEVO01000023">
    <property type="protein sequence ID" value="KAF0022933.1"/>
    <property type="molecule type" value="Genomic_DNA"/>
</dbReference>
<protein>
    <submittedName>
        <fullName evidence="1">Uncharacterized protein</fullName>
    </submittedName>
</protein>
<reference evidence="1 2" key="1">
    <citation type="submission" date="2019-06" db="EMBL/GenBank/DDBJ databases">
        <title>Draft genomes of female and male turbot (Scophthalmus maximus).</title>
        <authorList>
            <person name="Xu H."/>
            <person name="Xu X.-W."/>
            <person name="Shao C."/>
            <person name="Chen S."/>
        </authorList>
    </citation>
    <scope>NUCLEOTIDE SEQUENCE [LARGE SCALE GENOMIC DNA]</scope>
    <source>
        <strain evidence="1">Ysfricsl-2016a</strain>
        <tissue evidence="1">Blood</tissue>
    </source>
</reference>
<evidence type="ECO:0000313" key="1">
    <source>
        <dbReference type="EMBL" id="KAF0022933.1"/>
    </source>
</evidence>
<sequence length="90" mass="10222">MPEYYNDIYLTQVTKPHPQKHPNPNDFLILSVVCSTKGHELLVPRVRSSSLPHFFVRGGQWAGRKERERGRINNVIGPVIETKSGGINKN</sequence>
<comment type="caution">
    <text evidence="1">The sequence shown here is derived from an EMBL/GenBank/DDBJ whole genome shotgun (WGS) entry which is preliminary data.</text>
</comment>